<feature type="domain" description="DNA-directed DNA polymerase family B multifunctional" evidence="8">
    <location>
        <begin position="89"/>
        <end position="268"/>
    </location>
</feature>
<dbReference type="InterPro" id="IPR043502">
    <property type="entry name" value="DNA/RNA_pol_sf"/>
</dbReference>
<evidence type="ECO:0000256" key="7">
    <source>
        <dbReference type="ARBA" id="ARBA00049244"/>
    </source>
</evidence>
<dbReference type="GO" id="GO:0006261">
    <property type="term" value="P:DNA-templated DNA replication"/>
    <property type="evidence" value="ECO:0007669"/>
    <property type="project" value="TreeGrafter"/>
</dbReference>
<accession>A0A0F8YM68</accession>
<dbReference type="SUPFAM" id="SSF56672">
    <property type="entry name" value="DNA/RNA polymerases"/>
    <property type="match status" value="1"/>
</dbReference>
<evidence type="ECO:0000313" key="9">
    <source>
        <dbReference type="EMBL" id="KKK49186.1"/>
    </source>
</evidence>
<evidence type="ECO:0000259" key="8">
    <source>
        <dbReference type="Pfam" id="PF00136"/>
    </source>
</evidence>
<dbReference type="PANTHER" id="PTHR10322">
    <property type="entry name" value="DNA POLYMERASE CATALYTIC SUBUNIT"/>
    <property type="match status" value="1"/>
</dbReference>
<keyword evidence="6" id="KW-0238">DNA-binding</keyword>
<dbReference type="PANTHER" id="PTHR10322:SF23">
    <property type="entry name" value="DNA POLYMERASE DELTA CATALYTIC SUBUNIT"/>
    <property type="match status" value="1"/>
</dbReference>
<evidence type="ECO:0000256" key="3">
    <source>
        <dbReference type="ARBA" id="ARBA00022679"/>
    </source>
</evidence>
<evidence type="ECO:0000256" key="4">
    <source>
        <dbReference type="ARBA" id="ARBA00022695"/>
    </source>
</evidence>
<dbReference type="InterPro" id="IPR050240">
    <property type="entry name" value="DNA_pol_type-B"/>
</dbReference>
<comment type="similarity">
    <text evidence="1">Belongs to the DNA polymerase type-B family.</text>
</comment>
<sequence length="338" mass="39027">LYQKHTYHEMHSYSLDFVGEHETGDRKIPYEGSLDRLYKYDFRKFIEYNRQDVTLLVKIDDKLRFIDLSNQLAHDNNVLLQNTLGSVALIDQSIINEIHSQGLVSPSKKKFIEGITSVAGAYVANPKIGMHKWIGSVDINSLYPSVIRALNMSPETIIGQFRLDRTMEIVQRRMEGGMNTADTWSDFFGVTEYQLIQDQKYDEITLDLEDGDSVINSARVWHDTIYTNKSGICLSANGTLFRTDAKGIIPQLLERWYNERVQTRKEAADLFKEVETLREKRMKLAATGHKDMLEPIDLKIKELTKGIAFRDKRQLIKKILLNSLYGALLNPHCRFFDQ</sequence>
<dbReference type="InterPro" id="IPR006134">
    <property type="entry name" value="DNA-dir_DNA_pol_B_multi_dom"/>
</dbReference>
<dbReference type="InterPro" id="IPR036397">
    <property type="entry name" value="RNaseH_sf"/>
</dbReference>
<evidence type="ECO:0000256" key="5">
    <source>
        <dbReference type="ARBA" id="ARBA00022932"/>
    </source>
</evidence>
<dbReference type="InterPro" id="IPR023211">
    <property type="entry name" value="DNA_pol_palm_dom_sf"/>
</dbReference>
<comment type="caution">
    <text evidence="9">The sequence shown here is derived from an EMBL/GenBank/DDBJ whole genome shotgun (WGS) entry which is preliminary data.</text>
</comment>
<evidence type="ECO:0000256" key="1">
    <source>
        <dbReference type="ARBA" id="ARBA00005755"/>
    </source>
</evidence>
<keyword evidence="3" id="KW-0808">Transferase</keyword>
<dbReference type="Pfam" id="PF00136">
    <property type="entry name" value="DNA_pol_B"/>
    <property type="match status" value="1"/>
</dbReference>
<dbReference type="InterPro" id="IPR006172">
    <property type="entry name" value="DNA-dir_DNA_pol_B"/>
</dbReference>
<dbReference type="PRINTS" id="PR00106">
    <property type="entry name" value="DNAPOLB"/>
</dbReference>
<keyword evidence="5" id="KW-0239">DNA-directed DNA polymerase</keyword>
<name>A0A0F8YM68_9ZZZZ</name>
<evidence type="ECO:0000256" key="2">
    <source>
        <dbReference type="ARBA" id="ARBA00012417"/>
    </source>
</evidence>
<dbReference type="GO" id="GO:0003887">
    <property type="term" value="F:DNA-directed DNA polymerase activity"/>
    <property type="evidence" value="ECO:0007669"/>
    <property type="project" value="UniProtKB-KW"/>
</dbReference>
<dbReference type="Gene3D" id="1.10.287.690">
    <property type="entry name" value="Helix hairpin bin"/>
    <property type="match status" value="1"/>
</dbReference>
<dbReference type="EC" id="2.7.7.7" evidence="2"/>
<protein>
    <recommendedName>
        <fullName evidence="2">DNA-directed DNA polymerase</fullName>
        <ecNumber evidence="2">2.7.7.7</ecNumber>
    </recommendedName>
</protein>
<dbReference type="Gene3D" id="3.90.1600.10">
    <property type="entry name" value="Palm domain of DNA polymerase"/>
    <property type="match status" value="1"/>
</dbReference>
<dbReference type="AlphaFoldDB" id="A0A0F8YM68"/>
<feature type="non-terminal residue" evidence="9">
    <location>
        <position position="1"/>
    </location>
</feature>
<dbReference type="InterPro" id="IPR012337">
    <property type="entry name" value="RNaseH-like_sf"/>
</dbReference>
<keyword evidence="4" id="KW-0548">Nucleotidyltransferase</keyword>
<evidence type="ECO:0000256" key="6">
    <source>
        <dbReference type="ARBA" id="ARBA00023125"/>
    </source>
</evidence>
<comment type="catalytic activity">
    <reaction evidence="7">
        <text>DNA(n) + a 2'-deoxyribonucleoside 5'-triphosphate = DNA(n+1) + diphosphate</text>
        <dbReference type="Rhea" id="RHEA:22508"/>
        <dbReference type="Rhea" id="RHEA-COMP:17339"/>
        <dbReference type="Rhea" id="RHEA-COMP:17340"/>
        <dbReference type="ChEBI" id="CHEBI:33019"/>
        <dbReference type="ChEBI" id="CHEBI:61560"/>
        <dbReference type="ChEBI" id="CHEBI:173112"/>
        <dbReference type="EC" id="2.7.7.7"/>
    </reaction>
</comment>
<dbReference type="SUPFAM" id="SSF53098">
    <property type="entry name" value="Ribonuclease H-like"/>
    <property type="match status" value="1"/>
</dbReference>
<dbReference type="GO" id="GO:0000166">
    <property type="term" value="F:nucleotide binding"/>
    <property type="evidence" value="ECO:0007669"/>
    <property type="project" value="InterPro"/>
</dbReference>
<dbReference type="Gene3D" id="3.30.420.10">
    <property type="entry name" value="Ribonuclease H-like superfamily/Ribonuclease H"/>
    <property type="match status" value="1"/>
</dbReference>
<dbReference type="EMBL" id="LAZR01068679">
    <property type="protein sequence ID" value="KKK49186.1"/>
    <property type="molecule type" value="Genomic_DNA"/>
</dbReference>
<organism evidence="9">
    <name type="scientific">marine sediment metagenome</name>
    <dbReference type="NCBI Taxonomy" id="412755"/>
    <lineage>
        <taxon>unclassified sequences</taxon>
        <taxon>metagenomes</taxon>
        <taxon>ecological metagenomes</taxon>
    </lineage>
</organism>
<reference evidence="9" key="1">
    <citation type="journal article" date="2015" name="Nature">
        <title>Complex archaea that bridge the gap between prokaryotes and eukaryotes.</title>
        <authorList>
            <person name="Spang A."/>
            <person name="Saw J.H."/>
            <person name="Jorgensen S.L."/>
            <person name="Zaremba-Niedzwiedzka K."/>
            <person name="Martijn J."/>
            <person name="Lind A.E."/>
            <person name="van Eijk R."/>
            <person name="Schleper C."/>
            <person name="Guy L."/>
            <person name="Ettema T.J."/>
        </authorList>
    </citation>
    <scope>NUCLEOTIDE SEQUENCE</scope>
</reference>
<feature type="non-terminal residue" evidence="9">
    <location>
        <position position="338"/>
    </location>
</feature>
<dbReference type="GO" id="GO:0003677">
    <property type="term" value="F:DNA binding"/>
    <property type="evidence" value="ECO:0007669"/>
    <property type="project" value="UniProtKB-KW"/>
</dbReference>
<gene>
    <name evidence="9" type="ORF">LCGC14_3137590</name>
</gene>
<proteinExistence type="inferred from homology"/>